<dbReference type="STRING" id="870435.A0A0C3JH45"/>
<dbReference type="HOGENOM" id="CLU_3033401_0_0_1"/>
<reference evidence="1 2" key="1">
    <citation type="submission" date="2014-04" db="EMBL/GenBank/DDBJ databases">
        <authorList>
            <consortium name="DOE Joint Genome Institute"/>
            <person name="Kuo A."/>
            <person name="Kohler A."/>
            <person name="Costa M.D."/>
            <person name="Nagy L.G."/>
            <person name="Floudas D."/>
            <person name="Copeland A."/>
            <person name="Barry K.W."/>
            <person name="Cichocki N."/>
            <person name="Veneault-Fourrey C."/>
            <person name="LaButti K."/>
            <person name="Lindquist E.A."/>
            <person name="Lipzen A."/>
            <person name="Lundell T."/>
            <person name="Morin E."/>
            <person name="Murat C."/>
            <person name="Sun H."/>
            <person name="Tunlid A."/>
            <person name="Henrissat B."/>
            <person name="Grigoriev I.V."/>
            <person name="Hibbett D.S."/>
            <person name="Martin F."/>
            <person name="Nordberg H.P."/>
            <person name="Cantor M.N."/>
            <person name="Hua S.X."/>
        </authorList>
    </citation>
    <scope>NUCLEOTIDE SEQUENCE [LARGE SCALE GENOMIC DNA]</scope>
    <source>
        <strain evidence="1 2">Marx 270</strain>
    </source>
</reference>
<name>A0A0C3JH45_PISTI</name>
<protein>
    <submittedName>
        <fullName evidence="1">Uncharacterized protein</fullName>
    </submittedName>
</protein>
<dbReference type="InParanoid" id="A0A0C3JH45"/>
<sequence>MGFLAFNISTENSPVTIYVQHPIPIPVPAVKNKVGLKPLKLRSGEGGFINPGLKL</sequence>
<keyword evidence="2" id="KW-1185">Reference proteome</keyword>
<dbReference type="EMBL" id="KN832037">
    <property type="protein sequence ID" value="KIN96926.1"/>
    <property type="molecule type" value="Genomic_DNA"/>
</dbReference>
<organism evidence="1 2">
    <name type="scientific">Pisolithus tinctorius Marx 270</name>
    <dbReference type="NCBI Taxonomy" id="870435"/>
    <lineage>
        <taxon>Eukaryota</taxon>
        <taxon>Fungi</taxon>
        <taxon>Dikarya</taxon>
        <taxon>Basidiomycota</taxon>
        <taxon>Agaricomycotina</taxon>
        <taxon>Agaricomycetes</taxon>
        <taxon>Agaricomycetidae</taxon>
        <taxon>Boletales</taxon>
        <taxon>Sclerodermatineae</taxon>
        <taxon>Pisolithaceae</taxon>
        <taxon>Pisolithus</taxon>
    </lineage>
</organism>
<dbReference type="AlphaFoldDB" id="A0A0C3JH45"/>
<gene>
    <name evidence="1" type="ORF">M404DRAFT_1006419</name>
</gene>
<proteinExistence type="predicted"/>
<dbReference type="Proteomes" id="UP000054217">
    <property type="component" value="Unassembled WGS sequence"/>
</dbReference>
<accession>A0A0C3JH45</accession>
<evidence type="ECO:0000313" key="2">
    <source>
        <dbReference type="Proteomes" id="UP000054217"/>
    </source>
</evidence>
<dbReference type="OrthoDB" id="10264544at2759"/>
<evidence type="ECO:0000313" key="1">
    <source>
        <dbReference type="EMBL" id="KIN96926.1"/>
    </source>
</evidence>
<reference evidence="2" key="2">
    <citation type="submission" date="2015-01" db="EMBL/GenBank/DDBJ databases">
        <title>Evolutionary Origins and Diversification of the Mycorrhizal Mutualists.</title>
        <authorList>
            <consortium name="DOE Joint Genome Institute"/>
            <consortium name="Mycorrhizal Genomics Consortium"/>
            <person name="Kohler A."/>
            <person name="Kuo A."/>
            <person name="Nagy L.G."/>
            <person name="Floudas D."/>
            <person name="Copeland A."/>
            <person name="Barry K.W."/>
            <person name="Cichocki N."/>
            <person name="Veneault-Fourrey C."/>
            <person name="LaButti K."/>
            <person name="Lindquist E.A."/>
            <person name="Lipzen A."/>
            <person name="Lundell T."/>
            <person name="Morin E."/>
            <person name="Murat C."/>
            <person name="Riley R."/>
            <person name="Ohm R."/>
            <person name="Sun H."/>
            <person name="Tunlid A."/>
            <person name="Henrissat B."/>
            <person name="Grigoriev I.V."/>
            <person name="Hibbett D.S."/>
            <person name="Martin F."/>
        </authorList>
    </citation>
    <scope>NUCLEOTIDE SEQUENCE [LARGE SCALE GENOMIC DNA]</scope>
    <source>
        <strain evidence="2">Marx 270</strain>
    </source>
</reference>